<organism evidence="1 2">
    <name type="scientific">Austropuccinia psidii MF-1</name>
    <dbReference type="NCBI Taxonomy" id="1389203"/>
    <lineage>
        <taxon>Eukaryota</taxon>
        <taxon>Fungi</taxon>
        <taxon>Dikarya</taxon>
        <taxon>Basidiomycota</taxon>
        <taxon>Pucciniomycotina</taxon>
        <taxon>Pucciniomycetes</taxon>
        <taxon>Pucciniales</taxon>
        <taxon>Sphaerophragmiaceae</taxon>
        <taxon>Austropuccinia</taxon>
    </lineage>
</organism>
<dbReference type="AlphaFoldDB" id="A0A9Q3GTB3"/>
<evidence type="ECO:0000313" key="2">
    <source>
        <dbReference type="Proteomes" id="UP000765509"/>
    </source>
</evidence>
<evidence type="ECO:0000313" key="1">
    <source>
        <dbReference type="EMBL" id="MBW0479141.1"/>
    </source>
</evidence>
<keyword evidence="2" id="KW-1185">Reference proteome</keyword>
<reference evidence="1" key="1">
    <citation type="submission" date="2021-03" db="EMBL/GenBank/DDBJ databases">
        <title>Draft genome sequence of rust myrtle Austropuccinia psidii MF-1, a brazilian biotype.</title>
        <authorList>
            <person name="Quecine M.C."/>
            <person name="Pachon D.M.R."/>
            <person name="Bonatelli M.L."/>
            <person name="Correr F.H."/>
            <person name="Franceschini L.M."/>
            <person name="Leite T.F."/>
            <person name="Margarido G.R.A."/>
            <person name="Almeida C.A."/>
            <person name="Ferrarezi J.A."/>
            <person name="Labate C.A."/>
        </authorList>
    </citation>
    <scope>NUCLEOTIDE SEQUENCE</scope>
    <source>
        <strain evidence="1">MF-1</strain>
    </source>
</reference>
<sequence>MSDSDSDREAEIVASFLLPADRRSFWTSLPGWVTYYINHHTQLRKLNPSNAQIYDTLCDLWKIPPSFRSAKKVLVLSGGGSNENNSLLKEIVQVIDFLTKNSGASFKKLGWFDPNLLQLMNEGIDENHWVIFPTIGTLSWPQGNIPEQVQKWLRHQKPCRVGVIGDVTGRLTRKTNTKFSADWMQFAEVWDQSFFLTFTSRALHSNINDVDKLTSILEARQYDALDNPDIVKLQIWMSFHTYWKLSPYCPNPTISAIHAFSRLHNPDLPFPALINRDSLHKGLKSISTSKCLWITEILEPLKIPTDQISKYLTAMGQIYRSEEESTEFESIKEISQELINNFWKFRYSFLVVSEQEFGRLAHIILPQCRLVTLKELIRLITNNFQVQNGSDLSWRTIITRATFQQRQPHSIISLTVFGSCQNLRLPIVSPLKTLYSNRFGGRKLSLISNNTAIARIKE</sequence>
<gene>
    <name evidence="1" type="ORF">O181_018856</name>
</gene>
<dbReference type="EMBL" id="AVOT02005473">
    <property type="protein sequence ID" value="MBW0479141.1"/>
    <property type="molecule type" value="Genomic_DNA"/>
</dbReference>
<comment type="caution">
    <text evidence="1">The sequence shown here is derived from an EMBL/GenBank/DDBJ whole genome shotgun (WGS) entry which is preliminary data.</text>
</comment>
<dbReference type="Proteomes" id="UP000765509">
    <property type="component" value="Unassembled WGS sequence"/>
</dbReference>
<name>A0A9Q3GTB3_9BASI</name>
<dbReference type="OrthoDB" id="2495748at2759"/>
<accession>A0A9Q3GTB3</accession>
<protein>
    <submittedName>
        <fullName evidence="1">Uncharacterized protein</fullName>
    </submittedName>
</protein>
<proteinExistence type="predicted"/>